<dbReference type="Pfam" id="PF22504">
    <property type="entry name" value="DUF6993"/>
    <property type="match status" value="1"/>
</dbReference>
<dbReference type="PROSITE" id="PS51257">
    <property type="entry name" value="PROKAR_LIPOPROTEIN"/>
    <property type="match status" value="1"/>
</dbReference>
<keyword evidence="2" id="KW-0732">Signal</keyword>
<feature type="domain" description="DUF6993" evidence="3">
    <location>
        <begin position="55"/>
        <end position="136"/>
    </location>
</feature>
<evidence type="ECO:0000313" key="5">
    <source>
        <dbReference type="Proteomes" id="UP000243589"/>
    </source>
</evidence>
<evidence type="ECO:0000313" key="4">
    <source>
        <dbReference type="EMBL" id="KXZ58343.1"/>
    </source>
</evidence>
<reference evidence="4 5" key="1">
    <citation type="submission" date="2016-01" db="EMBL/GenBank/DDBJ databases">
        <title>Use of Whole Genome Sequencing to ascertain that Brevibacterium massiliense (Roux, Raoult 2009) is a later heterotypic synonym of Brevibacterium ravenspurgense (Mages 2008).</title>
        <authorList>
            <person name="Bernier A.-M."/>
            <person name="Burdz T."/>
            <person name="Huynh C."/>
            <person name="Pachecho A.L."/>
            <person name="Wiebe D."/>
            <person name="Bonner C."/>
            <person name="Bernard K."/>
        </authorList>
    </citation>
    <scope>NUCLEOTIDE SEQUENCE [LARGE SCALE GENOMIC DNA]</scope>
    <source>
        <strain evidence="4 5">CCUG56047</strain>
    </source>
</reference>
<proteinExistence type="predicted"/>
<name>A0A150H8B2_9MICO</name>
<dbReference type="RefSeq" id="WP_062021689.1">
    <property type="nucleotide sequence ID" value="NZ_LQQC01000010.1"/>
</dbReference>
<dbReference type="PATRIC" id="fig|479117.4.peg.1378"/>
<feature type="signal peptide" evidence="2">
    <location>
        <begin position="1"/>
        <end position="18"/>
    </location>
</feature>
<evidence type="ECO:0000259" key="3">
    <source>
        <dbReference type="Pfam" id="PF22504"/>
    </source>
</evidence>
<feature type="compositionally biased region" description="Basic and acidic residues" evidence="1">
    <location>
        <begin position="164"/>
        <end position="176"/>
    </location>
</feature>
<dbReference type="EMBL" id="LQQC01000010">
    <property type="protein sequence ID" value="KXZ58343.1"/>
    <property type="molecule type" value="Genomic_DNA"/>
</dbReference>
<dbReference type="AlphaFoldDB" id="A0A150H8B2"/>
<accession>A0A150H8B2</accession>
<evidence type="ECO:0000256" key="2">
    <source>
        <dbReference type="SAM" id="SignalP"/>
    </source>
</evidence>
<comment type="caution">
    <text evidence="4">The sequence shown here is derived from an EMBL/GenBank/DDBJ whole genome shotgun (WGS) entry which is preliminary data.</text>
</comment>
<protein>
    <recommendedName>
        <fullName evidence="3">DUF6993 domain-containing protein</fullName>
    </recommendedName>
</protein>
<dbReference type="Proteomes" id="UP000243589">
    <property type="component" value="Unassembled WGS sequence"/>
</dbReference>
<feature type="region of interest" description="Disordered" evidence="1">
    <location>
        <begin position="137"/>
        <end position="176"/>
    </location>
</feature>
<feature type="chain" id="PRO_5039179731" description="DUF6993 domain-containing protein" evidence="2">
    <location>
        <begin position="19"/>
        <end position="176"/>
    </location>
</feature>
<sequence>MKLFGARPAAVISSSGLAALVLSGCGLFGSPSEPEGGPAGKQTAEVEKVLKVIEPLTQKDGIPTSEETLKVLQDGGYKPEDIAATLDKSPLDHDVPSKVFAVKVKKGCVIGEIRNGGATAALYPPLKSNDDCLIGEVDRPKGVKMPAGEQREEGSDDNGAGHLPGEDMHQRKDDGL</sequence>
<keyword evidence="5" id="KW-1185">Reference proteome</keyword>
<dbReference type="InterPro" id="IPR054262">
    <property type="entry name" value="DUF6993"/>
</dbReference>
<evidence type="ECO:0000256" key="1">
    <source>
        <dbReference type="SAM" id="MobiDB-lite"/>
    </source>
</evidence>
<organism evidence="4 5">
    <name type="scientific">Brevibacterium ravenspurgense</name>
    <dbReference type="NCBI Taxonomy" id="479117"/>
    <lineage>
        <taxon>Bacteria</taxon>
        <taxon>Bacillati</taxon>
        <taxon>Actinomycetota</taxon>
        <taxon>Actinomycetes</taxon>
        <taxon>Micrococcales</taxon>
        <taxon>Brevibacteriaceae</taxon>
        <taxon>Brevibacterium</taxon>
    </lineage>
</organism>
<gene>
    <name evidence="4" type="ORF">Bravens_01388</name>
</gene>